<name>A0A8C7E506_NAJNA</name>
<sequence>RSGCCQCRQSLDLPDALAGRAAAHAQLQVLLLSEGAGHLLGHADGEGQLLPCPAHRNGGADVGRPDLHVLPGSPFEDAEAVPARPLPPVQRAIHKSCREVVSLGLIDFLVNALLHVLEDDGDLERREEGQQLQEAAHSPPAPESGGAAFG</sequence>
<protein>
    <submittedName>
        <fullName evidence="2">Uncharacterized protein</fullName>
    </submittedName>
</protein>
<evidence type="ECO:0000256" key="1">
    <source>
        <dbReference type="SAM" id="MobiDB-lite"/>
    </source>
</evidence>
<dbReference type="OMA" id="HAVCEGR"/>
<feature type="region of interest" description="Disordered" evidence="1">
    <location>
        <begin position="124"/>
        <end position="150"/>
    </location>
</feature>
<evidence type="ECO:0000313" key="2">
    <source>
        <dbReference type="Ensembl" id="ENSNNAP00000024268.1"/>
    </source>
</evidence>
<proteinExistence type="predicted"/>
<dbReference type="AlphaFoldDB" id="A0A8C7E506"/>
<dbReference type="GeneTree" id="ENSGT00950000186203"/>
<reference evidence="2" key="1">
    <citation type="submission" date="2025-08" db="UniProtKB">
        <authorList>
            <consortium name="Ensembl"/>
        </authorList>
    </citation>
    <scope>IDENTIFICATION</scope>
</reference>
<keyword evidence="3" id="KW-1185">Reference proteome</keyword>
<organism evidence="2 3">
    <name type="scientific">Naja naja</name>
    <name type="common">Indian cobra</name>
    <dbReference type="NCBI Taxonomy" id="35670"/>
    <lineage>
        <taxon>Eukaryota</taxon>
        <taxon>Metazoa</taxon>
        <taxon>Chordata</taxon>
        <taxon>Craniata</taxon>
        <taxon>Vertebrata</taxon>
        <taxon>Euteleostomi</taxon>
        <taxon>Lepidosauria</taxon>
        <taxon>Squamata</taxon>
        <taxon>Bifurcata</taxon>
        <taxon>Unidentata</taxon>
        <taxon>Episquamata</taxon>
        <taxon>Toxicofera</taxon>
        <taxon>Serpentes</taxon>
        <taxon>Colubroidea</taxon>
        <taxon>Elapidae</taxon>
        <taxon>Elapinae</taxon>
        <taxon>Naja</taxon>
    </lineage>
</organism>
<dbReference type="Ensembl" id="ENSNNAT00000025446.1">
    <property type="protein sequence ID" value="ENSNNAP00000024268.1"/>
    <property type="gene ID" value="ENSNNAG00000015963.1"/>
</dbReference>
<dbReference type="Proteomes" id="UP000694559">
    <property type="component" value="Unplaced"/>
</dbReference>
<accession>A0A8C7E506</accession>
<evidence type="ECO:0000313" key="3">
    <source>
        <dbReference type="Proteomes" id="UP000694559"/>
    </source>
</evidence>
<dbReference type="OrthoDB" id="8785395at2759"/>
<reference evidence="2" key="2">
    <citation type="submission" date="2025-09" db="UniProtKB">
        <authorList>
            <consortium name="Ensembl"/>
        </authorList>
    </citation>
    <scope>IDENTIFICATION</scope>
</reference>